<dbReference type="Proteomes" id="UP000076632">
    <property type="component" value="Unassembled WGS sequence"/>
</dbReference>
<dbReference type="GeneID" id="28899426"/>
<organism evidence="1 2">
    <name type="scientific">Xylona heveae (strain CBS 132557 / TC161)</name>
    <dbReference type="NCBI Taxonomy" id="1328760"/>
    <lineage>
        <taxon>Eukaryota</taxon>
        <taxon>Fungi</taxon>
        <taxon>Dikarya</taxon>
        <taxon>Ascomycota</taxon>
        <taxon>Pezizomycotina</taxon>
        <taxon>Xylonomycetes</taxon>
        <taxon>Xylonales</taxon>
        <taxon>Xylonaceae</taxon>
        <taxon>Xylona</taxon>
    </lineage>
</organism>
<dbReference type="EMBL" id="KV407458">
    <property type="protein sequence ID" value="KZF22637.1"/>
    <property type="molecule type" value="Genomic_DNA"/>
</dbReference>
<dbReference type="OrthoDB" id="4488120at2759"/>
<dbReference type="RefSeq" id="XP_018188192.1">
    <property type="nucleotide sequence ID" value="XM_018334289.1"/>
</dbReference>
<keyword evidence="2" id="KW-1185">Reference proteome</keyword>
<sequence>MERQRRSVRQKPLTTTDAMKRLVGKAKKVAVLGCLSKIEKRRAADAIAISQTAPKTRKRQKYKLFLCDLLENSGPHSFLLCAIALGQAIIANMKQQDRSRLVDLIKNDTRLSQPNIRDLAIQNHIPVSLDMLNISGIQNTNNAIRLQGKTAVPETYEEQTMQVASQSMSNNEISMGRQIELMWSKAPVGLIPQLGDVMQQAIESSLQWKMERAAGDETTDCFVTIVPEDKNADMSINLRVGQRFGLQLLNLLKLRPMWSSLLGHLPP</sequence>
<dbReference type="AlphaFoldDB" id="A0A165GV81"/>
<gene>
    <name evidence="1" type="ORF">L228DRAFT_260795</name>
</gene>
<dbReference type="InParanoid" id="A0A165GV81"/>
<reference evidence="1 2" key="1">
    <citation type="journal article" date="2016" name="Fungal Biol.">
        <title>The genome of Xylona heveae provides a window into fungal endophytism.</title>
        <authorList>
            <person name="Gazis R."/>
            <person name="Kuo A."/>
            <person name="Riley R."/>
            <person name="LaButti K."/>
            <person name="Lipzen A."/>
            <person name="Lin J."/>
            <person name="Amirebrahimi M."/>
            <person name="Hesse C.N."/>
            <person name="Spatafora J.W."/>
            <person name="Henrissat B."/>
            <person name="Hainaut M."/>
            <person name="Grigoriev I.V."/>
            <person name="Hibbett D.S."/>
        </authorList>
    </citation>
    <scope>NUCLEOTIDE SEQUENCE [LARGE SCALE GENOMIC DNA]</scope>
    <source>
        <strain evidence="1 2">TC161</strain>
    </source>
</reference>
<dbReference type="STRING" id="1328760.A0A165GV81"/>
<evidence type="ECO:0000313" key="2">
    <source>
        <dbReference type="Proteomes" id="UP000076632"/>
    </source>
</evidence>
<protein>
    <submittedName>
        <fullName evidence="1">Uncharacterized protein</fullName>
    </submittedName>
</protein>
<accession>A0A165GV81</accession>
<name>A0A165GV81_XYLHT</name>
<proteinExistence type="predicted"/>
<dbReference type="OMA" id="NQWIWER"/>
<evidence type="ECO:0000313" key="1">
    <source>
        <dbReference type="EMBL" id="KZF22637.1"/>
    </source>
</evidence>